<keyword evidence="4 7" id="KW-0812">Transmembrane</keyword>
<feature type="transmembrane region" description="Helical" evidence="7">
    <location>
        <begin position="164"/>
        <end position="184"/>
    </location>
</feature>
<evidence type="ECO:0000256" key="4">
    <source>
        <dbReference type="ARBA" id="ARBA00022692"/>
    </source>
</evidence>
<dbReference type="InterPro" id="IPR002524">
    <property type="entry name" value="Cation_efflux"/>
</dbReference>
<evidence type="ECO:0000313" key="10">
    <source>
        <dbReference type="EMBL" id="NMW85081.1"/>
    </source>
</evidence>
<evidence type="ECO:0000256" key="3">
    <source>
        <dbReference type="ARBA" id="ARBA00022448"/>
    </source>
</evidence>
<dbReference type="PANTHER" id="PTHR43840">
    <property type="entry name" value="MITOCHONDRIAL METAL TRANSPORTER 1-RELATED"/>
    <property type="match status" value="1"/>
</dbReference>
<evidence type="ECO:0000313" key="11">
    <source>
        <dbReference type="Proteomes" id="UP000568273"/>
    </source>
</evidence>
<dbReference type="FunFam" id="1.20.1510.10:FF:000006">
    <property type="entry name" value="Divalent cation efflux transporter"/>
    <property type="match status" value="1"/>
</dbReference>
<dbReference type="PANTHER" id="PTHR43840:SF50">
    <property type="entry name" value="MANGANESE EFFLUX SYSTEM PROTEIN MNES"/>
    <property type="match status" value="1"/>
</dbReference>
<evidence type="ECO:0000256" key="5">
    <source>
        <dbReference type="ARBA" id="ARBA00022989"/>
    </source>
</evidence>
<keyword evidence="11" id="KW-1185">Reference proteome</keyword>
<feature type="transmembrane region" description="Helical" evidence="7">
    <location>
        <begin position="190"/>
        <end position="209"/>
    </location>
</feature>
<evidence type="ECO:0000256" key="6">
    <source>
        <dbReference type="ARBA" id="ARBA00023136"/>
    </source>
</evidence>
<keyword evidence="5 7" id="KW-1133">Transmembrane helix</keyword>
<reference evidence="10" key="1">
    <citation type="submission" date="2020-04" db="EMBL/GenBank/DDBJ databases">
        <title>Peptoniphilus sp. nov. isolated from swine feces.</title>
        <authorList>
            <person name="Ryu S.W."/>
        </authorList>
    </citation>
    <scope>NUCLEOTIDE SEQUENCE [LARGE SCALE GENOMIC DNA]</scope>
    <source>
        <strain evidence="10">AGMB00490</strain>
    </source>
</reference>
<gene>
    <name evidence="10" type="ORF">HKO22_04900</name>
</gene>
<proteinExistence type="inferred from homology"/>
<evidence type="ECO:0000259" key="9">
    <source>
        <dbReference type="Pfam" id="PF16916"/>
    </source>
</evidence>
<dbReference type="RefSeq" id="WP_169968948.1">
    <property type="nucleotide sequence ID" value="NZ_JABDSR010000005.1"/>
</dbReference>
<dbReference type="Gene3D" id="3.30.70.1350">
    <property type="entry name" value="Cation efflux protein, cytoplasmic domain"/>
    <property type="match status" value="1"/>
</dbReference>
<name>A0A848RH44_9FIRM</name>
<dbReference type="Gene3D" id="1.20.1510.10">
    <property type="entry name" value="Cation efflux protein transmembrane domain"/>
    <property type="match status" value="1"/>
</dbReference>
<sequence length="377" mass="41898">MSQESYDISNILKNRGKAIIKTSIIAILINVFLAIFKAILGLFVNSIALILDAVNNLSDALSSVVTIIGEKIASKAPDKKHPMGYGRIEYISSMIIAALVLYAGITSLVESVKKILNPSPASYTILSIVVIGLAVVVKFMLGNYVKEQGKKINSTALIASGSDALFDAILSFSVFLSAIIFTIWGISLEAYIGIIISIFMIKAGIEIMLSTVDDLIGHRADHEMVERIKELVSEEEQVLGVYDLALFNYGPNKYYSSLHVELPDKMQVDEVDMLTRKLQHKIYKKTGVILIALGVYSFNTKDKKATEIRKTVEKKILSHDWALQVHGFYCDIDKNSLRFDVVLSFDIKIEDALKIINKEVKGLYPDYKIQIVPDLDL</sequence>
<dbReference type="SUPFAM" id="SSF160240">
    <property type="entry name" value="Cation efflux protein cytoplasmic domain-like"/>
    <property type="match status" value="1"/>
</dbReference>
<dbReference type="InterPro" id="IPR058533">
    <property type="entry name" value="Cation_efflux_TM"/>
</dbReference>
<evidence type="ECO:0000256" key="7">
    <source>
        <dbReference type="SAM" id="Phobius"/>
    </source>
</evidence>
<comment type="caution">
    <text evidence="10">The sequence shown here is derived from an EMBL/GenBank/DDBJ whole genome shotgun (WGS) entry which is preliminary data.</text>
</comment>
<keyword evidence="3" id="KW-0813">Transport</keyword>
<dbReference type="Proteomes" id="UP000568273">
    <property type="component" value="Unassembled WGS sequence"/>
</dbReference>
<dbReference type="EMBL" id="JABDSR010000005">
    <property type="protein sequence ID" value="NMW85081.1"/>
    <property type="molecule type" value="Genomic_DNA"/>
</dbReference>
<accession>A0A848RH44</accession>
<feature type="transmembrane region" description="Helical" evidence="7">
    <location>
        <begin position="18"/>
        <end position="40"/>
    </location>
</feature>
<dbReference type="Pfam" id="PF16916">
    <property type="entry name" value="ZT_dimer"/>
    <property type="match status" value="1"/>
</dbReference>
<protein>
    <submittedName>
        <fullName evidence="10">Cation transporter</fullName>
    </submittedName>
</protein>
<comment type="similarity">
    <text evidence="2">Belongs to the cation diffusion facilitator (CDF) transporter (TC 2.A.4) family.</text>
</comment>
<evidence type="ECO:0000256" key="2">
    <source>
        <dbReference type="ARBA" id="ARBA00008114"/>
    </source>
</evidence>
<feature type="transmembrane region" description="Helical" evidence="7">
    <location>
        <begin position="121"/>
        <end position="144"/>
    </location>
</feature>
<dbReference type="InterPro" id="IPR027470">
    <property type="entry name" value="Cation_efflux_CTD"/>
</dbReference>
<dbReference type="InterPro" id="IPR036837">
    <property type="entry name" value="Cation_efflux_CTD_sf"/>
</dbReference>
<keyword evidence="6 7" id="KW-0472">Membrane</keyword>
<dbReference type="SUPFAM" id="SSF161111">
    <property type="entry name" value="Cation efflux protein transmembrane domain-like"/>
    <property type="match status" value="1"/>
</dbReference>
<feature type="transmembrane region" description="Helical" evidence="7">
    <location>
        <begin position="90"/>
        <end position="109"/>
    </location>
</feature>
<dbReference type="InterPro" id="IPR027469">
    <property type="entry name" value="Cation_efflux_TMD_sf"/>
</dbReference>
<dbReference type="InterPro" id="IPR050291">
    <property type="entry name" value="CDF_Transporter"/>
</dbReference>
<evidence type="ECO:0000256" key="1">
    <source>
        <dbReference type="ARBA" id="ARBA00004141"/>
    </source>
</evidence>
<evidence type="ECO:0000259" key="8">
    <source>
        <dbReference type="Pfam" id="PF01545"/>
    </source>
</evidence>
<organism evidence="10 11">
    <name type="scientific">Peptoniphilus faecalis</name>
    <dbReference type="NCBI Taxonomy" id="2731255"/>
    <lineage>
        <taxon>Bacteria</taxon>
        <taxon>Bacillati</taxon>
        <taxon>Bacillota</taxon>
        <taxon>Tissierellia</taxon>
        <taxon>Tissierellales</taxon>
        <taxon>Peptoniphilaceae</taxon>
        <taxon>Peptoniphilus</taxon>
    </lineage>
</organism>
<dbReference type="NCBIfam" id="TIGR01297">
    <property type="entry name" value="CDF"/>
    <property type="match status" value="1"/>
</dbReference>
<dbReference type="GO" id="GO:0008324">
    <property type="term" value="F:monoatomic cation transmembrane transporter activity"/>
    <property type="evidence" value="ECO:0007669"/>
    <property type="project" value="InterPro"/>
</dbReference>
<feature type="domain" description="Cation efflux protein cytoplasmic" evidence="9">
    <location>
        <begin position="221"/>
        <end position="287"/>
    </location>
</feature>
<dbReference type="AlphaFoldDB" id="A0A848RH44"/>
<feature type="domain" description="Cation efflux protein transmembrane" evidence="8">
    <location>
        <begin position="24"/>
        <end position="216"/>
    </location>
</feature>
<dbReference type="GO" id="GO:0016020">
    <property type="term" value="C:membrane"/>
    <property type="evidence" value="ECO:0007669"/>
    <property type="project" value="UniProtKB-SubCell"/>
</dbReference>
<dbReference type="Pfam" id="PF01545">
    <property type="entry name" value="Cation_efflux"/>
    <property type="match status" value="1"/>
</dbReference>
<comment type="subcellular location">
    <subcellularLocation>
        <location evidence="1">Membrane</location>
        <topology evidence="1">Multi-pass membrane protein</topology>
    </subcellularLocation>
</comment>